<evidence type="ECO:0000259" key="3">
    <source>
        <dbReference type="PROSITE" id="PS51677"/>
    </source>
</evidence>
<evidence type="ECO:0000313" key="4">
    <source>
        <dbReference type="EMBL" id="MFC0470116.1"/>
    </source>
</evidence>
<accession>A0ABV6KE57</accession>
<name>A0ABV6KE57_9BACI</name>
<comment type="caution">
    <text evidence="4">The sequence shown here is derived from an EMBL/GenBank/DDBJ whole genome shotgun (WGS) entry which is preliminary data.</text>
</comment>
<dbReference type="PROSITE" id="PS51677">
    <property type="entry name" value="NODB"/>
    <property type="match status" value="1"/>
</dbReference>
<proteinExistence type="predicted"/>
<dbReference type="EC" id="3.-.-.-" evidence="4"/>
<dbReference type="EMBL" id="JBHLUX010000017">
    <property type="protein sequence ID" value="MFC0470116.1"/>
    <property type="molecule type" value="Genomic_DNA"/>
</dbReference>
<dbReference type="GO" id="GO:0016787">
    <property type="term" value="F:hydrolase activity"/>
    <property type="evidence" value="ECO:0007669"/>
    <property type="project" value="UniProtKB-KW"/>
</dbReference>
<sequence>MYNFKEKDVLTNVKHRDEKGVVLTFDDGPSKYLDRFLDVLAKEEVGAVFFWQSRLLHHKRSWKRVLEEGHVIGTHAHSHPNLVKLDYNEQMKEINTSKKIIEDITGQQVRYLRPPFGQYNKDTITVASKLKVEMVMWEISSFDWELKHHPNKIVENVTSHVQEGSIVLLHELEQTLHALPTLIKKIKEKGFQFQTL</sequence>
<dbReference type="RefSeq" id="WP_335961386.1">
    <property type="nucleotide sequence ID" value="NZ_JAXBLX010000016.1"/>
</dbReference>
<keyword evidence="5" id="KW-1185">Reference proteome</keyword>
<dbReference type="PANTHER" id="PTHR10587:SF133">
    <property type="entry name" value="CHITIN DEACETYLASE 1-RELATED"/>
    <property type="match status" value="1"/>
</dbReference>
<dbReference type="SUPFAM" id="SSF88713">
    <property type="entry name" value="Glycoside hydrolase/deacetylase"/>
    <property type="match status" value="1"/>
</dbReference>
<dbReference type="InterPro" id="IPR011330">
    <property type="entry name" value="Glyco_hydro/deAcase_b/a-brl"/>
</dbReference>
<evidence type="ECO:0000256" key="1">
    <source>
        <dbReference type="ARBA" id="ARBA00022723"/>
    </source>
</evidence>
<feature type="domain" description="NodB homology" evidence="3">
    <location>
        <begin position="19"/>
        <end position="194"/>
    </location>
</feature>
<dbReference type="CDD" id="cd10917">
    <property type="entry name" value="CE4_NodB_like_6s_7s"/>
    <property type="match status" value="1"/>
</dbReference>
<dbReference type="Gene3D" id="3.20.20.370">
    <property type="entry name" value="Glycoside hydrolase/deacetylase"/>
    <property type="match status" value="1"/>
</dbReference>
<keyword evidence="2 4" id="KW-0378">Hydrolase</keyword>
<dbReference type="PANTHER" id="PTHR10587">
    <property type="entry name" value="GLYCOSYL TRANSFERASE-RELATED"/>
    <property type="match status" value="1"/>
</dbReference>
<evidence type="ECO:0000256" key="2">
    <source>
        <dbReference type="ARBA" id="ARBA00022801"/>
    </source>
</evidence>
<gene>
    <name evidence="4" type="ORF">ACFFHM_06160</name>
</gene>
<dbReference type="InterPro" id="IPR002509">
    <property type="entry name" value="NODB_dom"/>
</dbReference>
<dbReference type="Proteomes" id="UP001589838">
    <property type="component" value="Unassembled WGS sequence"/>
</dbReference>
<keyword evidence="1" id="KW-0479">Metal-binding</keyword>
<protein>
    <submittedName>
        <fullName evidence="4">Polysaccharide deacetylase family protein</fullName>
        <ecNumber evidence="4">3.-.-.-</ecNumber>
    </submittedName>
</protein>
<dbReference type="InterPro" id="IPR050248">
    <property type="entry name" value="Polysacc_deacetylase_ArnD"/>
</dbReference>
<reference evidence="4 5" key="1">
    <citation type="submission" date="2024-09" db="EMBL/GenBank/DDBJ databases">
        <authorList>
            <person name="Sun Q."/>
            <person name="Mori K."/>
        </authorList>
    </citation>
    <scope>NUCLEOTIDE SEQUENCE [LARGE SCALE GENOMIC DNA]</scope>
    <source>
        <strain evidence="4 5">NCAIM B.02610</strain>
    </source>
</reference>
<dbReference type="Pfam" id="PF01522">
    <property type="entry name" value="Polysacc_deac_1"/>
    <property type="match status" value="1"/>
</dbReference>
<evidence type="ECO:0000313" key="5">
    <source>
        <dbReference type="Proteomes" id="UP001589838"/>
    </source>
</evidence>
<organism evidence="4 5">
    <name type="scientific">Halalkalibacter kiskunsagensis</name>
    <dbReference type="NCBI Taxonomy" id="1548599"/>
    <lineage>
        <taxon>Bacteria</taxon>
        <taxon>Bacillati</taxon>
        <taxon>Bacillota</taxon>
        <taxon>Bacilli</taxon>
        <taxon>Bacillales</taxon>
        <taxon>Bacillaceae</taxon>
        <taxon>Halalkalibacter</taxon>
    </lineage>
</organism>